<evidence type="ECO:0000256" key="2">
    <source>
        <dbReference type="ARBA" id="ARBA00022443"/>
    </source>
</evidence>
<name>A0AAN9XZC8_9HEMI</name>
<dbReference type="InterPro" id="IPR027417">
    <property type="entry name" value="P-loop_NTPase"/>
</dbReference>
<dbReference type="GO" id="GO:0045197">
    <property type="term" value="P:establishment or maintenance of epithelial cell apical/basal polarity"/>
    <property type="evidence" value="ECO:0007669"/>
    <property type="project" value="TreeGrafter"/>
</dbReference>
<gene>
    <name evidence="11" type="ORF">V9T40_011299</name>
</gene>
<dbReference type="SUPFAM" id="SSF50044">
    <property type="entry name" value="SH3-domain"/>
    <property type="match status" value="1"/>
</dbReference>
<dbReference type="Pfam" id="PF00625">
    <property type="entry name" value="Guanylate_kin"/>
    <property type="match status" value="1"/>
</dbReference>
<comment type="caution">
    <text evidence="11">The sequence shown here is derived from an EMBL/GenBank/DDBJ whole genome shotgun (WGS) entry which is preliminary data.</text>
</comment>
<dbReference type="PROSITE" id="PS00856">
    <property type="entry name" value="GUANYLATE_KINASE_1"/>
    <property type="match status" value="1"/>
</dbReference>
<evidence type="ECO:0000259" key="9">
    <source>
        <dbReference type="PROSITE" id="PS50052"/>
    </source>
</evidence>
<dbReference type="GO" id="GO:0098839">
    <property type="term" value="C:postsynaptic density membrane"/>
    <property type="evidence" value="ECO:0007669"/>
    <property type="project" value="TreeGrafter"/>
</dbReference>
<dbReference type="PANTHER" id="PTHR23119:SF51">
    <property type="entry name" value="DISKS LARGE 1 TUMOR SUPPRESSOR PROTEIN"/>
    <property type="match status" value="1"/>
</dbReference>
<dbReference type="CDD" id="cd06795">
    <property type="entry name" value="PDZ3_Dlg1-2-4-like"/>
    <property type="match status" value="1"/>
</dbReference>
<feature type="compositionally biased region" description="Polar residues" evidence="6">
    <location>
        <begin position="471"/>
        <end position="484"/>
    </location>
</feature>
<keyword evidence="12" id="KW-1185">Reference proteome</keyword>
<dbReference type="PROSITE" id="PS50002">
    <property type="entry name" value="SH3"/>
    <property type="match status" value="1"/>
</dbReference>
<evidence type="ECO:0000256" key="1">
    <source>
        <dbReference type="ARBA" id="ARBA00004370"/>
    </source>
</evidence>
<keyword evidence="3" id="KW-0677">Repeat</keyword>
<dbReference type="Pfam" id="PF00595">
    <property type="entry name" value="PDZ"/>
    <property type="match status" value="3"/>
</dbReference>
<dbReference type="GO" id="GO:0016323">
    <property type="term" value="C:basolateral plasma membrane"/>
    <property type="evidence" value="ECO:0007669"/>
    <property type="project" value="TreeGrafter"/>
</dbReference>
<dbReference type="CDD" id="cd11861">
    <property type="entry name" value="SH3_DLG-like"/>
    <property type="match status" value="1"/>
</dbReference>
<feature type="region of interest" description="Disordered" evidence="6">
    <location>
        <begin position="153"/>
        <end position="207"/>
    </location>
</feature>
<evidence type="ECO:0000313" key="12">
    <source>
        <dbReference type="Proteomes" id="UP001367676"/>
    </source>
</evidence>
<accession>A0AAN9XZC8</accession>
<dbReference type="InterPro" id="IPR008145">
    <property type="entry name" value="GK/Ca_channel_bsu"/>
</dbReference>
<dbReference type="Gene3D" id="2.30.30.40">
    <property type="entry name" value="SH3 Domains"/>
    <property type="match status" value="2"/>
</dbReference>
<dbReference type="InterPro" id="IPR001452">
    <property type="entry name" value="SH3_domain"/>
</dbReference>
<dbReference type="FunFam" id="3.30.63.10:FF:000001">
    <property type="entry name" value="Disks large homolog 1 isoform 2"/>
    <property type="match status" value="1"/>
</dbReference>
<dbReference type="Gene3D" id="3.30.63.10">
    <property type="entry name" value="Guanylate Kinase phosphate binding domain"/>
    <property type="match status" value="1"/>
</dbReference>
<sequence>MALFAMVWILKLKVQSNTCLLCHRNEASGPRGPNLIEYGGQPMEFRIKSSLPEREEVAAAAAAAPQIHYCQVHGFTPRVSDIQEFYELTLLDDNKSIQQKTAETNQIANKWEATDGPITLYSNNNINSELRGSLLPLTQALLDQPTIVTNDHHVSVSSQKKNNYNGEELPPPPSPPQPLNTGNNNNVDYLSRPESQNHINNQTGISDSWHSNVSVEEEKRVSVSTTGSRISQPAAALKSVTGELVVVVSINGGPSEWDFEEVTLEKSGPGLGFSIAGGTDNPHIGDETDIYITKLIPGGAAAIDGRLKVNDIIVKVNSTSVVNVPHATAVEALKKAGNSVTLYVKRRRRKSSTIKNGSNILEIELLKGNKGLGFSIAGGIGNQHIPGDNGIYVTKIMDGGAAQVDGRLAVGDKLIAVKNTLHGEKNLENVTHEEAVATLKATHDRVILVIAKMFPPIAVVAPSSPHPSVRGTVTNSRPSSHASITTVDKPYQSANSRAVSTEDLISRDARTVSLNRGPNGLGFNIVGGEEGEGIFVSFILAGGAADLNGGLKRGDQILTVNNGSLQGANHEEAALALKNAGQTVTLTVQYRPEEYNRFEAKIQDLKQAATNTGTLLRTSQKRSLYVRALFEYDPYKDDGLPSRGLPFQFGDILHVTNASDDEWWQARRVLPSGTEEGIGIIPSKKRWERKQRARDRTVKFQGHVPVMFDNKSSTLERKKKNFTFSRKFPFMKSKDDKLDEGSDQEPFMLCYAQDDATSEEESILSYEPVTQVQIDYARPVIILGPLKDTINDDLISEFPQQFASCVPHTTRPRRENEIDGQHYHFVASREEMERDIHNHLFIEAGQYNENLYGTSVASVREVAEQGKHCILDVSGNAIKRLQVAQLHPIAIFVKPKSVESIMEMIKRTTEEQAKKFYDRAMKMEQEFGEYFTAIVQGDTPEEIYGAVKEVIKNQSGPTIWIPAKDKEL</sequence>
<dbReference type="SMART" id="SM00072">
    <property type="entry name" value="GuKc"/>
    <property type="match status" value="1"/>
</dbReference>
<feature type="compositionally biased region" description="Pro residues" evidence="6">
    <location>
        <begin position="169"/>
        <end position="178"/>
    </location>
</feature>
<dbReference type="Pfam" id="PF07653">
    <property type="entry name" value="SH3_2"/>
    <property type="match status" value="1"/>
</dbReference>
<dbReference type="PROSITE" id="PS50052">
    <property type="entry name" value="GUANYLATE_KINASE_2"/>
    <property type="match status" value="1"/>
</dbReference>
<keyword evidence="4" id="KW-0472">Membrane</keyword>
<dbReference type="CDD" id="cd06724">
    <property type="entry name" value="PDZ2_Dlg1-2-4-like"/>
    <property type="match status" value="1"/>
</dbReference>
<dbReference type="EMBL" id="JBBCAQ010000037">
    <property type="protein sequence ID" value="KAK7574108.1"/>
    <property type="molecule type" value="Genomic_DNA"/>
</dbReference>
<feature type="domain" description="PDZ" evidence="10">
    <location>
        <begin position="362"/>
        <end position="454"/>
    </location>
</feature>
<keyword evidence="2 5" id="KW-0728">SH3 domain</keyword>
<evidence type="ECO:0000256" key="4">
    <source>
        <dbReference type="ARBA" id="ARBA00023136"/>
    </source>
</evidence>
<dbReference type="FunFam" id="2.30.42.10:FF:000002">
    <property type="entry name" value="Disks large homolog 4 isoform 2"/>
    <property type="match status" value="1"/>
</dbReference>
<dbReference type="GO" id="GO:0043005">
    <property type="term" value="C:neuron projection"/>
    <property type="evidence" value="ECO:0007669"/>
    <property type="project" value="TreeGrafter"/>
</dbReference>
<dbReference type="Gene3D" id="2.30.42.10">
    <property type="match status" value="3"/>
</dbReference>
<evidence type="ECO:0000256" key="3">
    <source>
        <dbReference type="ARBA" id="ARBA00022737"/>
    </source>
</evidence>
<dbReference type="PROSITE" id="PS50106">
    <property type="entry name" value="PDZ"/>
    <property type="match status" value="3"/>
</dbReference>
<dbReference type="FunFam" id="3.40.50.300:FF:001402">
    <property type="entry name" value="Discs, large homolog 3 (Drosophila)"/>
    <property type="match status" value="1"/>
</dbReference>
<dbReference type="FunFam" id="2.30.42.10:FF:000004">
    <property type="entry name" value="Disks large homolog 4 isoform 2"/>
    <property type="match status" value="1"/>
</dbReference>
<feature type="signal peptide" evidence="7">
    <location>
        <begin position="1"/>
        <end position="16"/>
    </location>
</feature>
<dbReference type="SUPFAM" id="SSF52540">
    <property type="entry name" value="P-loop containing nucleoside triphosphate hydrolases"/>
    <property type="match status" value="1"/>
</dbReference>
<feature type="compositionally biased region" description="Polar residues" evidence="6">
    <location>
        <begin position="155"/>
        <end position="165"/>
    </location>
</feature>
<reference evidence="11 12" key="1">
    <citation type="submission" date="2024-03" db="EMBL/GenBank/DDBJ databases">
        <title>Adaptation during the transition from Ophiocordyceps entomopathogen to insect associate is accompanied by gene loss and intensified selection.</title>
        <authorList>
            <person name="Ward C.M."/>
            <person name="Onetto C.A."/>
            <person name="Borneman A.R."/>
        </authorList>
    </citation>
    <scope>NUCLEOTIDE SEQUENCE [LARGE SCALE GENOMIC DNA]</scope>
    <source>
        <strain evidence="11">AWRI1</strain>
        <tissue evidence="11">Single Adult Female</tissue>
    </source>
</reference>
<dbReference type="InterPro" id="IPR020590">
    <property type="entry name" value="Guanylate_kinase_CS"/>
</dbReference>
<dbReference type="GO" id="GO:0043113">
    <property type="term" value="P:receptor clustering"/>
    <property type="evidence" value="ECO:0007669"/>
    <property type="project" value="TreeGrafter"/>
</dbReference>
<organism evidence="11 12">
    <name type="scientific">Parthenolecanium corni</name>
    <dbReference type="NCBI Taxonomy" id="536013"/>
    <lineage>
        <taxon>Eukaryota</taxon>
        <taxon>Metazoa</taxon>
        <taxon>Ecdysozoa</taxon>
        <taxon>Arthropoda</taxon>
        <taxon>Hexapoda</taxon>
        <taxon>Insecta</taxon>
        <taxon>Pterygota</taxon>
        <taxon>Neoptera</taxon>
        <taxon>Paraneoptera</taxon>
        <taxon>Hemiptera</taxon>
        <taxon>Sternorrhyncha</taxon>
        <taxon>Coccoidea</taxon>
        <taxon>Coccidae</taxon>
        <taxon>Parthenolecanium</taxon>
    </lineage>
</organism>
<dbReference type="InterPro" id="IPR008144">
    <property type="entry name" value="Guanylate_kin-like_dom"/>
</dbReference>
<dbReference type="CDD" id="cd00071">
    <property type="entry name" value="GMPK"/>
    <property type="match status" value="1"/>
</dbReference>
<feature type="chain" id="PRO_5042884859" description="Disks large 1 tumor suppressor protein" evidence="7">
    <location>
        <begin position="17"/>
        <end position="968"/>
    </location>
</feature>
<feature type="domain" description="Guanylate kinase-like" evidence="9">
    <location>
        <begin position="777"/>
        <end position="952"/>
    </location>
</feature>
<dbReference type="SMART" id="SM00228">
    <property type="entry name" value="PDZ"/>
    <property type="match status" value="3"/>
</dbReference>
<evidence type="ECO:0000256" key="5">
    <source>
        <dbReference type="PROSITE-ProRule" id="PRU00192"/>
    </source>
</evidence>
<feature type="domain" description="PDZ" evidence="10">
    <location>
        <begin position="511"/>
        <end position="592"/>
    </location>
</feature>
<dbReference type="GO" id="GO:0099072">
    <property type="term" value="P:regulation of postsynaptic membrane neurotransmitter receptor levels"/>
    <property type="evidence" value="ECO:0007669"/>
    <property type="project" value="TreeGrafter"/>
</dbReference>
<dbReference type="AlphaFoldDB" id="A0AAN9XZC8"/>
<evidence type="ECO:0000313" key="11">
    <source>
        <dbReference type="EMBL" id="KAK7574108.1"/>
    </source>
</evidence>
<dbReference type="InterPro" id="IPR001478">
    <property type="entry name" value="PDZ"/>
</dbReference>
<dbReference type="InterPro" id="IPR036034">
    <property type="entry name" value="PDZ_sf"/>
</dbReference>
<comment type="subcellular location">
    <subcellularLocation>
        <location evidence="1">Membrane</location>
    </subcellularLocation>
</comment>
<feature type="domain" description="PDZ" evidence="10">
    <location>
        <begin position="261"/>
        <end position="348"/>
    </location>
</feature>
<dbReference type="SUPFAM" id="SSF50156">
    <property type="entry name" value="PDZ domain-like"/>
    <property type="match status" value="3"/>
</dbReference>
<dbReference type="InterPro" id="IPR050614">
    <property type="entry name" value="Synaptic_Scaffolding_LAP-MAGUK"/>
</dbReference>
<dbReference type="InterPro" id="IPR036028">
    <property type="entry name" value="SH3-like_dom_sf"/>
</dbReference>
<dbReference type="FunFam" id="2.30.42.10:FF:000001">
    <property type="entry name" value="Disks large homolog 1 isoform 2"/>
    <property type="match status" value="1"/>
</dbReference>
<evidence type="ECO:0000256" key="7">
    <source>
        <dbReference type="SAM" id="SignalP"/>
    </source>
</evidence>
<evidence type="ECO:0008006" key="13">
    <source>
        <dbReference type="Google" id="ProtNLM"/>
    </source>
</evidence>
<dbReference type="GO" id="GO:0097120">
    <property type="term" value="P:receptor localization to synapse"/>
    <property type="evidence" value="ECO:0007669"/>
    <property type="project" value="TreeGrafter"/>
</dbReference>
<dbReference type="CDD" id="cd06723">
    <property type="entry name" value="PDZ1_Dlg1-2-4-like"/>
    <property type="match status" value="1"/>
</dbReference>
<feature type="region of interest" description="Disordered" evidence="6">
    <location>
        <begin position="464"/>
        <end position="484"/>
    </location>
</feature>
<proteinExistence type="predicted"/>
<dbReference type="GO" id="GO:0007268">
    <property type="term" value="P:chemical synaptic transmission"/>
    <property type="evidence" value="ECO:0007669"/>
    <property type="project" value="TreeGrafter"/>
</dbReference>
<dbReference type="Gene3D" id="3.40.50.300">
    <property type="entry name" value="P-loop containing nucleotide triphosphate hydrolases"/>
    <property type="match status" value="1"/>
</dbReference>
<dbReference type="SMART" id="SM00326">
    <property type="entry name" value="SH3"/>
    <property type="match status" value="1"/>
</dbReference>
<feature type="compositionally biased region" description="Polar residues" evidence="6">
    <location>
        <begin position="179"/>
        <end position="207"/>
    </location>
</feature>
<evidence type="ECO:0000256" key="6">
    <source>
        <dbReference type="SAM" id="MobiDB-lite"/>
    </source>
</evidence>
<dbReference type="GO" id="GO:0019901">
    <property type="term" value="F:protein kinase binding"/>
    <property type="evidence" value="ECO:0007669"/>
    <property type="project" value="TreeGrafter"/>
</dbReference>
<evidence type="ECO:0000259" key="8">
    <source>
        <dbReference type="PROSITE" id="PS50002"/>
    </source>
</evidence>
<dbReference type="GO" id="GO:0098609">
    <property type="term" value="P:cell-cell adhesion"/>
    <property type="evidence" value="ECO:0007669"/>
    <property type="project" value="TreeGrafter"/>
</dbReference>
<keyword evidence="7" id="KW-0732">Signal</keyword>
<evidence type="ECO:0000259" key="10">
    <source>
        <dbReference type="PROSITE" id="PS50106"/>
    </source>
</evidence>
<dbReference type="Proteomes" id="UP001367676">
    <property type="component" value="Unassembled WGS sequence"/>
</dbReference>
<dbReference type="GO" id="GO:0031594">
    <property type="term" value="C:neuromuscular junction"/>
    <property type="evidence" value="ECO:0007669"/>
    <property type="project" value="TreeGrafter"/>
</dbReference>
<protein>
    <recommendedName>
        <fullName evidence="13">Disks large 1 tumor suppressor protein</fullName>
    </recommendedName>
</protein>
<feature type="domain" description="SH3" evidence="8">
    <location>
        <begin position="621"/>
        <end position="691"/>
    </location>
</feature>
<dbReference type="PANTHER" id="PTHR23119">
    <property type="entry name" value="DISCS LARGE"/>
    <property type="match status" value="1"/>
</dbReference>